<evidence type="ECO:0000256" key="1">
    <source>
        <dbReference type="ARBA" id="ARBA00004370"/>
    </source>
</evidence>
<evidence type="ECO:0000256" key="3">
    <source>
        <dbReference type="ARBA" id="ARBA00022692"/>
    </source>
</evidence>
<organism evidence="8 9">
    <name type="scientific">Coemansia biformis</name>
    <dbReference type="NCBI Taxonomy" id="1286918"/>
    <lineage>
        <taxon>Eukaryota</taxon>
        <taxon>Fungi</taxon>
        <taxon>Fungi incertae sedis</taxon>
        <taxon>Zoopagomycota</taxon>
        <taxon>Kickxellomycotina</taxon>
        <taxon>Kickxellomycetes</taxon>
        <taxon>Kickxellales</taxon>
        <taxon>Kickxellaceae</taxon>
        <taxon>Coemansia</taxon>
    </lineage>
</organism>
<feature type="region of interest" description="Disordered" evidence="6">
    <location>
        <begin position="81"/>
        <end position="150"/>
    </location>
</feature>
<dbReference type="EMBL" id="JANBOI010000517">
    <property type="protein sequence ID" value="KAJ1730009.1"/>
    <property type="molecule type" value="Genomic_DNA"/>
</dbReference>
<protein>
    <submittedName>
        <fullName evidence="8">Uncharacterized protein</fullName>
    </submittedName>
</protein>
<accession>A0A9W8CXW1</accession>
<keyword evidence="9" id="KW-1185">Reference proteome</keyword>
<evidence type="ECO:0000313" key="9">
    <source>
        <dbReference type="Proteomes" id="UP001143981"/>
    </source>
</evidence>
<comment type="caution">
    <text evidence="8">The sequence shown here is derived from an EMBL/GenBank/DDBJ whole genome shotgun (WGS) entry which is preliminary data.</text>
</comment>
<feature type="compositionally biased region" description="Basic residues" evidence="6">
    <location>
        <begin position="127"/>
        <end position="136"/>
    </location>
</feature>
<dbReference type="AlphaFoldDB" id="A0A9W8CXW1"/>
<feature type="compositionally biased region" description="Low complexity" evidence="6">
    <location>
        <begin position="101"/>
        <end position="124"/>
    </location>
</feature>
<dbReference type="GO" id="GO:0016020">
    <property type="term" value="C:membrane"/>
    <property type="evidence" value="ECO:0007669"/>
    <property type="project" value="UniProtKB-SubCell"/>
</dbReference>
<dbReference type="OrthoDB" id="2802411at2759"/>
<sequence length="205" mass="23066">MEPSDIVLLVLGVICPPGSAALKRGLNREFIICTVLTLALWLPGVAYSWYLVFKYPLEDFWKRGSAGQYHSIEEGLRRHSLNSTTVSDDGPACHSDEDASRSTTMTSETATQQQQQQQQQSQDSRPGRGRKPRRSRNVSGNASRRGPPNALHEAARSYALRHQQRQETNAVTKWFVDRFYFPDPTQVPPSTEPMPSELHDLDGSR</sequence>
<comment type="similarity">
    <text evidence="2">Belongs to the UPF0057 (PMP3) family.</text>
</comment>
<dbReference type="Pfam" id="PF01679">
    <property type="entry name" value="Pmp3"/>
    <property type="match status" value="1"/>
</dbReference>
<proteinExistence type="inferred from homology"/>
<gene>
    <name evidence="8" type="ORF">LPJ61_003244</name>
</gene>
<evidence type="ECO:0000313" key="8">
    <source>
        <dbReference type="EMBL" id="KAJ1730009.1"/>
    </source>
</evidence>
<feature type="region of interest" description="Disordered" evidence="6">
    <location>
        <begin position="182"/>
        <end position="205"/>
    </location>
</feature>
<comment type="subcellular location">
    <subcellularLocation>
        <location evidence="1">Membrane</location>
    </subcellularLocation>
</comment>
<dbReference type="InterPro" id="IPR000612">
    <property type="entry name" value="PMP3"/>
</dbReference>
<reference evidence="8" key="1">
    <citation type="submission" date="2022-07" db="EMBL/GenBank/DDBJ databases">
        <title>Phylogenomic reconstructions and comparative analyses of Kickxellomycotina fungi.</title>
        <authorList>
            <person name="Reynolds N.K."/>
            <person name="Stajich J.E."/>
            <person name="Barry K."/>
            <person name="Grigoriev I.V."/>
            <person name="Crous P."/>
            <person name="Smith M.E."/>
        </authorList>
    </citation>
    <scope>NUCLEOTIDE SEQUENCE</scope>
    <source>
        <strain evidence="8">BCRC 34381</strain>
    </source>
</reference>
<evidence type="ECO:0000256" key="5">
    <source>
        <dbReference type="ARBA" id="ARBA00023136"/>
    </source>
</evidence>
<evidence type="ECO:0000256" key="4">
    <source>
        <dbReference type="ARBA" id="ARBA00022989"/>
    </source>
</evidence>
<keyword evidence="3 7" id="KW-0812">Transmembrane</keyword>
<evidence type="ECO:0000256" key="7">
    <source>
        <dbReference type="SAM" id="Phobius"/>
    </source>
</evidence>
<name>A0A9W8CXW1_9FUNG</name>
<evidence type="ECO:0000256" key="2">
    <source>
        <dbReference type="ARBA" id="ARBA00009530"/>
    </source>
</evidence>
<feature type="transmembrane region" description="Helical" evidence="7">
    <location>
        <begin position="30"/>
        <end position="53"/>
    </location>
</feature>
<keyword evidence="5 7" id="KW-0472">Membrane</keyword>
<dbReference type="Proteomes" id="UP001143981">
    <property type="component" value="Unassembled WGS sequence"/>
</dbReference>
<keyword evidence="4 7" id="KW-1133">Transmembrane helix</keyword>
<evidence type="ECO:0000256" key="6">
    <source>
        <dbReference type="SAM" id="MobiDB-lite"/>
    </source>
</evidence>